<organism evidence="7 8">
    <name type="scientific">Botryobasidium botryosum (strain FD-172 SS1)</name>
    <dbReference type="NCBI Taxonomy" id="930990"/>
    <lineage>
        <taxon>Eukaryota</taxon>
        <taxon>Fungi</taxon>
        <taxon>Dikarya</taxon>
        <taxon>Basidiomycota</taxon>
        <taxon>Agaricomycotina</taxon>
        <taxon>Agaricomycetes</taxon>
        <taxon>Cantharellales</taxon>
        <taxon>Botryobasidiaceae</taxon>
        <taxon>Botryobasidium</taxon>
    </lineage>
</organism>
<feature type="transmembrane region" description="Helical" evidence="6">
    <location>
        <begin position="72"/>
        <end position="91"/>
    </location>
</feature>
<dbReference type="HOGENOM" id="CLU_927468_0_0_1"/>
<gene>
    <name evidence="7" type="ORF">BOTBODRAFT_41578</name>
</gene>
<dbReference type="SUPFAM" id="SSF103473">
    <property type="entry name" value="MFS general substrate transporter"/>
    <property type="match status" value="1"/>
</dbReference>
<dbReference type="Proteomes" id="UP000027195">
    <property type="component" value="Unassembled WGS sequence"/>
</dbReference>
<evidence type="ECO:0000256" key="4">
    <source>
        <dbReference type="ARBA" id="ARBA00022989"/>
    </source>
</evidence>
<dbReference type="EMBL" id="KL198019">
    <property type="protein sequence ID" value="KDQ19317.1"/>
    <property type="molecule type" value="Genomic_DNA"/>
</dbReference>
<accession>A0A067N5F2</accession>
<dbReference type="PANTHER" id="PTHR42718">
    <property type="entry name" value="MAJOR FACILITATOR SUPERFAMILY MULTIDRUG TRANSPORTER MFSC"/>
    <property type="match status" value="1"/>
</dbReference>
<dbReference type="AlphaFoldDB" id="A0A067N5F2"/>
<evidence type="ECO:0000256" key="3">
    <source>
        <dbReference type="ARBA" id="ARBA00022692"/>
    </source>
</evidence>
<keyword evidence="3 6" id="KW-0812">Transmembrane</keyword>
<dbReference type="GO" id="GO:0016020">
    <property type="term" value="C:membrane"/>
    <property type="evidence" value="ECO:0007669"/>
    <property type="project" value="UniProtKB-SubCell"/>
</dbReference>
<name>A0A067N5F2_BOTB1</name>
<proteinExistence type="predicted"/>
<feature type="transmembrane region" description="Helical" evidence="6">
    <location>
        <begin position="20"/>
        <end position="40"/>
    </location>
</feature>
<dbReference type="InterPro" id="IPR036259">
    <property type="entry name" value="MFS_trans_sf"/>
</dbReference>
<comment type="subcellular location">
    <subcellularLocation>
        <location evidence="1">Membrane</location>
        <topology evidence="1">Multi-pass membrane protein</topology>
    </subcellularLocation>
</comment>
<keyword evidence="5 6" id="KW-0472">Membrane</keyword>
<dbReference type="OrthoDB" id="2130629at2759"/>
<protein>
    <submittedName>
        <fullName evidence="7">Uncharacterized protein</fullName>
    </submittedName>
</protein>
<feature type="transmembrane region" description="Helical" evidence="6">
    <location>
        <begin position="152"/>
        <end position="176"/>
    </location>
</feature>
<reference evidence="8" key="1">
    <citation type="journal article" date="2014" name="Proc. Natl. Acad. Sci. U.S.A.">
        <title>Extensive sampling of basidiomycete genomes demonstrates inadequacy of the white-rot/brown-rot paradigm for wood decay fungi.</title>
        <authorList>
            <person name="Riley R."/>
            <person name="Salamov A.A."/>
            <person name="Brown D.W."/>
            <person name="Nagy L.G."/>
            <person name="Floudas D."/>
            <person name="Held B.W."/>
            <person name="Levasseur A."/>
            <person name="Lombard V."/>
            <person name="Morin E."/>
            <person name="Otillar R."/>
            <person name="Lindquist E.A."/>
            <person name="Sun H."/>
            <person name="LaButti K.M."/>
            <person name="Schmutz J."/>
            <person name="Jabbour D."/>
            <person name="Luo H."/>
            <person name="Baker S.E."/>
            <person name="Pisabarro A.G."/>
            <person name="Walton J.D."/>
            <person name="Blanchette R.A."/>
            <person name="Henrissat B."/>
            <person name="Martin F."/>
            <person name="Cullen D."/>
            <person name="Hibbett D.S."/>
            <person name="Grigoriev I.V."/>
        </authorList>
    </citation>
    <scope>NUCLEOTIDE SEQUENCE [LARGE SCALE GENOMIC DNA]</scope>
    <source>
        <strain evidence="8">FD-172 SS1</strain>
    </source>
</reference>
<dbReference type="InParanoid" id="A0A067N5F2"/>
<evidence type="ECO:0000256" key="6">
    <source>
        <dbReference type="SAM" id="Phobius"/>
    </source>
</evidence>
<feature type="transmembrane region" description="Helical" evidence="6">
    <location>
        <begin position="47"/>
        <end position="66"/>
    </location>
</feature>
<keyword evidence="4 6" id="KW-1133">Transmembrane helix</keyword>
<keyword evidence="8" id="KW-1185">Reference proteome</keyword>
<evidence type="ECO:0000256" key="2">
    <source>
        <dbReference type="ARBA" id="ARBA00022448"/>
    </source>
</evidence>
<feature type="transmembrane region" description="Helical" evidence="6">
    <location>
        <begin position="213"/>
        <end position="230"/>
    </location>
</feature>
<keyword evidence="2" id="KW-0813">Transport</keyword>
<evidence type="ECO:0000313" key="7">
    <source>
        <dbReference type="EMBL" id="KDQ19317.1"/>
    </source>
</evidence>
<dbReference type="PANTHER" id="PTHR42718:SF9">
    <property type="entry name" value="MAJOR FACILITATOR SUPERFAMILY MULTIDRUG TRANSPORTER MFSC"/>
    <property type="match status" value="1"/>
</dbReference>
<sequence>MLPPLMQLCLWTCAGGRFAVVQGIAFPMWAGFTSWLFFAVVNAMIRLLPMAVTGLILNIIIFLIVARVTGDIIISISALCTSAGCLLFAVIKPSASYWAFGFPSEPICTSIESMYHVLLGSCTNALTAGANFSILSCSLFTAKIALPEEQSLAAGVFNILVQFGSAAGLAVTTFLYDQIAKKETVKIFGHPMVLTDSAAPRDVLLKGYCTTQWLNLAFLMAGLAVTTFLYDQIAKKETVKIFGHPMVLTDSAAPRDVLLKGYCTTQWLNLAFLMAGYMGHVKAKAASDQESQESSDDGEK</sequence>
<evidence type="ECO:0000256" key="5">
    <source>
        <dbReference type="ARBA" id="ARBA00023136"/>
    </source>
</evidence>
<evidence type="ECO:0000313" key="8">
    <source>
        <dbReference type="Proteomes" id="UP000027195"/>
    </source>
</evidence>
<evidence type="ECO:0000256" key="1">
    <source>
        <dbReference type="ARBA" id="ARBA00004141"/>
    </source>
</evidence>